<dbReference type="AlphaFoldDB" id="A0A839DS94"/>
<gene>
    <name evidence="2" type="ORF">FHX42_000938</name>
</gene>
<accession>A0A839DS94</accession>
<keyword evidence="1" id="KW-0472">Membrane</keyword>
<keyword evidence="1" id="KW-1133">Transmembrane helix</keyword>
<evidence type="ECO:0000313" key="3">
    <source>
        <dbReference type="Proteomes" id="UP000569329"/>
    </source>
</evidence>
<comment type="caution">
    <text evidence="2">The sequence shown here is derived from an EMBL/GenBank/DDBJ whole genome shotgun (WGS) entry which is preliminary data.</text>
</comment>
<keyword evidence="3" id="KW-1185">Reference proteome</keyword>
<dbReference type="Proteomes" id="UP000569329">
    <property type="component" value="Unassembled WGS sequence"/>
</dbReference>
<dbReference type="RefSeq" id="WP_182542886.1">
    <property type="nucleotide sequence ID" value="NZ_JACGWZ010000001.1"/>
</dbReference>
<evidence type="ECO:0000256" key="1">
    <source>
        <dbReference type="SAM" id="Phobius"/>
    </source>
</evidence>
<dbReference type="EMBL" id="JACGWZ010000001">
    <property type="protein sequence ID" value="MBA8823609.1"/>
    <property type="molecule type" value="Genomic_DNA"/>
</dbReference>
<reference evidence="2 3" key="1">
    <citation type="submission" date="2020-07" db="EMBL/GenBank/DDBJ databases">
        <title>Sequencing the genomes of 1000 actinobacteria strains.</title>
        <authorList>
            <person name="Klenk H.-P."/>
        </authorList>
    </citation>
    <scope>NUCLEOTIDE SEQUENCE [LARGE SCALE GENOMIC DNA]</scope>
    <source>
        <strain evidence="2 3">DSM 45975</strain>
    </source>
</reference>
<feature type="transmembrane region" description="Helical" evidence="1">
    <location>
        <begin position="89"/>
        <end position="114"/>
    </location>
</feature>
<dbReference type="InterPro" id="IPR025058">
    <property type="entry name" value="DUF3995"/>
</dbReference>
<sequence length="164" mass="17596">MASGRTARWPGVAWCVAVGAWSLVFAVPHIYWAAGGRTGLGTRTTAADAAFDQLWFFVYNLVIVVLAVCGVVVALVLAGDWGGFLLRRWLVFAATLAGVALLLRGGLGMIVIVADLASAALDNRTPLILLVIEPYFVLGALLFLGMAAHYRRRPSEETTSPRRP</sequence>
<proteinExistence type="predicted"/>
<feature type="transmembrane region" description="Helical" evidence="1">
    <location>
        <begin position="12"/>
        <end position="34"/>
    </location>
</feature>
<dbReference type="Pfam" id="PF13160">
    <property type="entry name" value="DUF3995"/>
    <property type="match status" value="1"/>
</dbReference>
<name>A0A839DS94_9PSEU</name>
<protein>
    <submittedName>
        <fullName evidence="2">Heme/copper-type cytochrome/quinol oxidase subunit 2</fullName>
    </submittedName>
</protein>
<feature type="transmembrane region" description="Helical" evidence="1">
    <location>
        <begin position="126"/>
        <end position="148"/>
    </location>
</feature>
<evidence type="ECO:0000313" key="2">
    <source>
        <dbReference type="EMBL" id="MBA8823609.1"/>
    </source>
</evidence>
<feature type="transmembrane region" description="Helical" evidence="1">
    <location>
        <begin position="54"/>
        <end position="77"/>
    </location>
</feature>
<organism evidence="2 3">
    <name type="scientific">Halosaccharopolyspora lacisalsi</name>
    <dbReference type="NCBI Taxonomy" id="1000566"/>
    <lineage>
        <taxon>Bacteria</taxon>
        <taxon>Bacillati</taxon>
        <taxon>Actinomycetota</taxon>
        <taxon>Actinomycetes</taxon>
        <taxon>Pseudonocardiales</taxon>
        <taxon>Pseudonocardiaceae</taxon>
        <taxon>Halosaccharopolyspora</taxon>
    </lineage>
</organism>
<keyword evidence="1" id="KW-0812">Transmembrane</keyword>